<comment type="catalytic activity">
    <reaction evidence="7">
        <text>a peptidoglycan chain = a peptidoglycan chain with N-acetyl-1,6-anhydromuramyl-[peptide] at the reducing end + a peptidoglycan chain with N-acetylglucosamine at the non-reducing end.</text>
        <dbReference type="EC" id="4.2.2.29"/>
    </reaction>
</comment>
<dbReference type="Pfam" id="PF02618">
    <property type="entry name" value="YceG"/>
    <property type="match status" value="1"/>
</dbReference>
<feature type="site" description="Important for catalytic activity" evidence="7">
    <location>
        <position position="247"/>
    </location>
</feature>
<gene>
    <name evidence="8" type="primary">yecG</name>
    <name evidence="7" type="synonym">mltG</name>
    <name evidence="8" type="ORF">NO1_1845</name>
</gene>
<dbReference type="CDD" id="cd08010">
    <property type="entry name" value="MltG_like"/>
    <property type="match status" value="1"/>
</dbReference>
<dbReference type="Gene3D" id="3.30.1490.480">
    <property type="entry name" value="Endolytic murein transglycosylase"/>
    <property type="match status" value="2"/>
</dbReference>
<accession>A0A388TF94</accession>
<comment type="function">
    <text evidence="7">Functions as a peptidoglycan terminase that cleaves nascent peptidoglycan strands endolytically to terminate their elongation.</text>
</comment>
<comment type="similarity">
    <text evidence="7">Belongs to the transglycosylase MltG family.</text>
</comment>
<dbReference type="GO" id="GO:0005886">
    <property type="term" value="C:plasma membrane"/>
    <property type="evidence" value="ECO:0007669"/>
    <property type="project" value="UniProtKB-SubCell"/>
</dbReference>
<keyword evidence="3 7" id="KW-1133">Transmembrane helix</keyword>
<organism evidence="8 9">
    <name type="scientific">Termititenax aidoneus</name>
    <dbReference type="NCBI Taxonomy" id="2218524"/>
    <lineage>
        <taxon>Bacteria</taxon>
        <taxon>Bacillati</taxon>
        <taxon>Candidatus Margulisiibacteriota</taxon>
        <taxon>Candidatus Termititenacia</taxon>
        <taxon>Candidatus Termititenacales</taxon>
        <taxon>Candidatus Termititenacaceae</taxon>
        <taxon>Candidatus Termititenax</taxon>
    </lineage>
</organism>
<keyword evidence="2 7" id="KW-0812">Transmembrane</keyword>
<dbReference type="InterPro" id="IPR003770">
    <property type="entry name" value="MLTG-like"/>
</dbReference>
<dbReference type="GO" id="GO:0008932">
    <property type="term" value="F:lytic endotransglycosylase activity"/>
    <property type="evidence" value="ECO:0007669"/>
    <property type="project" value="UniProtKB-UniRule"/>
</dbReference>
<comment type="subcellular location">
    <subcellularLocation>
        <location evidence="7">Cell membrane</location>
        <topology evidence="7">Single-pass membrane protein</topology>
    </subcellularLocation>
</comment>
<dbReference type="GO" id="GO:0009252">
    <property type="term" value="P:peptidoglycan biosynthetic process"/>
    <property type="evidence" value="ECO:0007669"/>
    <property type="project" value="UniProtKB-UniRule"/>
</dbReference>
<keyword evidence="9" id="KW-1185">Reference proteome</keyword>
<evidence type="ECO:0000256" key="2">
    <source>
        <dbReference type="ARBA" id="ARBA00022692"/>
    </source>
</evidence>
<keyword evidence="1 7" id="KW-1003">Cell membrane</keyword>
<evidence type="ECO:0000256" key="1">
    <source>
        <dbReference type="ARBA" id="ARBA00022475"/>
    </source>
</evidence>
<dbReference type="HAMAP" id="MF_02065">
    <property type="entry name" value="MltG"/>
    <property type="match status" value="1"/>
</dbReference>
<dbReference type="EMBL" id="BGZN01000072">
    <property type="protein sequence ID" value="GBR74718.1"/>
    <property type="molecule type" value="Genomic_DNA"/>
</dbReference>
<evidence type="ECO:0000256" key="7">
    <source>
        <dbReference type="HAMAP-Rule" id="MF_02065"/>
    </source>
</evidence>
<evidence type="ECO:0000256" key="4">
    <source>
        <dbReference type="ARBA" id="ARBA00023136"/>
    </source>
</evidence>
<feature type="transmembrane region" description="Helical" evidence="7">
    <location>
        <begin position="27"/>
        <end position="48"/>
    </location>
</feature>
<evidence type="ECO:0000256" key="5">
    <source>
        <dbReference type="ARBA" id="ARBA00023239"/>
    </source>
</evidence>
<keyword evidence="4 7" id="KW-0472">Membrane</keyword>
<dbReference type="NCBIfam" id="TIGR00247">
    <property type="entry name" value="endolytic transglycosylase MltG"/>
    <property type="match status" value="1"/>
</dbReference>
<proteinExistence type="inferred from homology"/>
<dbReference type="PANTHER" id="PTHR30518">
    <property type="entry name" value="ENDOLYTIC MUREIN TRANSGLYCOSYLASE"/>
    <property type="match status" value="1"/>
</dbReference>
<evidence type="ECO:0000313" key="8">
    <source>
        <dbReference type="EMBL" id="GBR74718.1"/>
    </source>
</evidence>
<sequence>MRNNFKKYRRAAALYWRKNKKYLRLIFYRYVLPAALLLTLWSTVFLGVDNSFSQRTFLIRVYKNNTAQEVLAALHANGLARNKFNTKLAVRLGRYDRKIHAGEFILAPSMSLKRIMETLGERHGLSLTSSKQVVIPEGYSLQEIIEALDKAGVVSKKAFADYFAAYEPRLWRERYAFLADNKLTGAVFFEGYLYPDTYIFAEDTTPQAVLDFMLGRFEKKIYPRLQEAAGAYNIHELLTLASIVEKEAVFKEEMPLIAGVYYNRLRIRMHLGSCPTIKYALGNPRKKNVLYKDLEIKSPYNTYKNYDLPPSPIGSPGLNAIDAIVNTPKTKYLYFFAKGDGTSVFSNTYEEHLRKQGANPSFLYNSN</sequence>
<dbReference type="AlphaFoldDB" id="A0A388TF94"/>
<evidence type="ECO:0000256" key="3">
    <source>
        <dbReference type="ARBA" id="ARBA00022989"/>
    </source>
</evidence>
<dbReference type="Proteomes" id="UP000269352">
    <property type="component" value="Unassembled WGS sequence"/>
</dbReference>
<protein>
    <recommendedName>
        <fullName evidence="7">Endolytic murein transglycosylase</fullName>
        <ecNumber evidence="7">4.2.2.29</ecNumber>
    </recommendedName>
    <alternativeName>
        <fullName evidence="7">Peptidoglycan lytic transglycosylase</fullName>
    </alternativeName>
    <alternativeName>
        <fullName evidence="7">Peptidoglycan polymerization terminase</fullName>
    </alternativeName>
</protein>
<dbReference type="PANTHER" id="PTHR30518:SF2">
    <property type="entry name" value="ENDOLYTIC MUREIN TRANSGLYCOSYLASE"/>
    <property type="match status" value="1"/>
</dbReference>
<comment type="caution">
    <text evidence="8">The sequence shown here is derived from an EMBL/GenBank/DDBJ whole genome shotgun (WGS) entry which is preliminary data.</text>
</comment>
<keyword evidence="5 7" id="KW-0456">Lyase</keyword>
<evidence type="ECO:0000313" key="9">
    <source>
        <dbReference type="Proteomes" id="UP000269352"/>
    </source>
</evidence>
<evidence type="ECO:0000256" key="6">
    <source>
        <dbReference type="ARBA" id="ARBA00023316"/>
    </source>
</evidence>
<name>A0A388TF94_TERA1</name>
<dbReference type="GO" id="GO:0071555">
    <property type="term" value="P:cell wall organization"/>
    <property type="evidence" value="ECO:0007669"/>
    <property type="project" value="UniProtKB-KW"/>
</dbReference>
<reference evidence="8 9" key="1">
    <citation type="journal article" date="2019" name="ISME J.">
        <title>Genome analyses of uncultured TG2/ZB3 bacteria in 'Margulisbacteria' specifically attached to ectosymbiotic spirochetes of protists in the termite gut.</title>
        <authorList>
            <person name="Utami Y.D."/>
            <person name="Kuwahara H."/>
            <person name="Igai K."/>
            <person name="Murakami T."/>
            <person name="Sugaya K."/>
            <person name="Morikawa T."/>
            <person name="Nagura Y."/>
            <person name="Yuki M."/>
            <person name="Deevong P."/>
            <person name="Inoue T."/>
            <person name="Kihara K."/>
            <person name="Lo N."/>
            <person name="Yamada A."/>
            <person name="Ohkuma M."/>
            <person name="Hongoh Y."/>
        </authorList>
    </citation>
    <scope>NUCLEOTIDE SEQUENCE [LARGE SCALE GENOMIC DNA]</scope>
    <source>
        <strain evidence="8">NkOx7-01</strain>
    </source>
</reference>
<dbReference type="EC" id="4.2.2.29" evidence="7"/>
<keyword evidence="6 7" id="KW-0961">Cell wall biogenesis/degradation</keyword>
<dbReference type="Gene3D" id="3.30.160.60">
    <property type="entry name" value="Classic Zinc Finger"/>
    <property type="match status" value="1"/>
</dbReference>